<keyword evidence="4" id="KW-0813">Transport</keyword>
<dbReference type="GO" id="GO:0044781">
    <property type="term" value="P:bacterial-type flagellum organization"/>
    <property type="evidence" value="ECO:0007669"/>
    <property type="project" value="UniProtKB-KW"/>
</dbReference>
<comment type="function">
    <text evidence="5">Required for formation of the rod structure in the basal body of the flagellar apparatus. Together with FliI and FliH, may constitute the export apparatus of flagellin.</text>
</comment>
<dbReference type="InterPro" id="IPR029025">
    <property type="entry name" value="T3SS_substrate_exporter_C"/>
</dbReference>
<name>A0A3B1DW25_9GAMM</name>
<keyword evidence="6" id="KW-0812">Transmembrane</keyword>
<dbReference type="Proteomes" id="UP000271849">
    <property type="component" value="Chromosome"/>
</dbReference>
<dbReference type="OrthoDB" id="9807950at2"/>
<proteinExistence type="inferred from homology"/>
<keyword evidence="4" id="KW-0653">Protein transport</keyword>
<feature type="transmembrane region" description="Helical" evidence="6">
    <location>
        <begin position="29"/>
        <end position="48"/>
    </location>
</feature>
<dbReference type="EMBL" id="LR025085">
    <property type="protein sequence ID" value="VAX76473.1"/>
    <property type="molecule type" value="Genomic_DNA"/>
</dbReference>
<organism evidence="7 8">
    <name type="scientific">Buchnera aphidicola</name>
    <name type="common">Cinara strobi</name>
    <dbReference type="NCBI Taxonomy" id="1921549"/>
    <lineage>
        <taxon>Bacteria</taxon>
        <taxon>Pseudomonadati</taxon>
        <taxon>Pseudomonadota</taxon>
        <taxon>Gammaproteobacteria</taxon>
        <taxon>Enterobacterales</taxon>
        <taxon>Erwiniaceae</taxon>
        <taxon>Buchnera</taxon>
    </lineage>
</organism>
<evidence type="ECO:0000313" key="8">
    <source>
        <dbReference type="Proteomes" id="UP000271849"/>
    </source>
</evidence>
<keyword evidence="6" id="KW-1133">Transmembrane helix</keyword>
<keyword evidence="6" id="KW-0472">Membrane</keyword>
<reference evidence="8" key="1">
    <citation type="submission" date="2018-09" db="EMBL/GenBank/DDBJ databases">
        <authorList>
            <person name="Manzano-Marin A."/>
            <person name="Manzano-Marin A."/>
        </authorList>
    </citation>
    <scope>NUCLEOTIDE SEQUENCE [LARGE SCALE GENOMIC DNA]</scope>
    <source>
        <strain evidence="8">BuCistrobi</strain>
    </source>
</reference>
<dbReference type="InterPro" id="IPR006135">
    <property type="entry name" value="T3SS_substrate_exporter"/>
</dbReference>
<dbReference type="Gene3D" id="3.40.1690.10">
    <property type="entry name" value="secretion proteins EscU"/>
    <property type="match status" value="1"/>
</dbReference>
<feature type="transmembrane region" description="Helical" evidence="6">
    <location>
        <begin position="54"/>
        <end position="74"/>
    </location>
</feature>
<dbReference type="PRINTS" id="PR00950">
    <property type="entry name" value="TYPE3IMSPROT"/>
</dbReference>
<keyword evidence="7" id="KW-0966">Cell projection</keyword>
<dbReference type="STRING" id="1921549.GCA_900128825_00157"/>
<evidence type="ECO:0000313" key="7">
    <source>
        <dbReference type="EMBL" id="VAX76473.1"/>
    </source>
</evidence>
<feature type="transmembrane region" description="Helical" evidence="6">
    <location>
        <begin position="146"/>
        <end position="165"/>
    </location>
</feature>
<keyword evidence="3" id="KW-1005">Bacterial flagellum biogenesis</keyword>
<feature type="transmembrane region" description="Helical" evidence="6">
    <location>
        <begin position="177"/>
        <end position="210"/>
    </location>
</feature>
<keyword evidence="7" id="KW-0969">Cilium</keyword>
<evidence type="ECO:0000256" key="3">
    <source>
        <dbReference type="ARBA" id="ARBA00022795"/>
    </source>
</evidence>
<keyword evidence="7" id="KW-0282">Flagellum</keyword>
<protein>
    <recommendedName>
        <fullName evidence="2">Flagellar biosynthetic protein FlhB</fullName>
    </recommendedName>
</protein>
<evidence type="ECO:0000256" key="5">
    <source>
        <dbReference type="ARBA" id="ARBA00025078"/>
    </source>
</evidence>
<dbReference type="GO" id="GO:0009306">
    <property type="term" value="P:protein secretion"/>
    <property type="evidence" value="ECO:0007669"/>
    <property type="project" value="InterPro"/>
</dbReference>
<dbReference type="RefSeq" id="WP_158349043.1">
    <property type="nucleotide sequence ID" value="NZ_LR025085.1"/>
</dbReference>
<keyword evidence="4" id="KW-1006">Bacterial flagellum protein export</keyword>
<dbReference type="GO" id="GO:0005886">
    <property type="term" value="C:plasma membrane"/>
    <property type="evidence" value="ECO:0007669"/>
    <property type="project" value="TreeGrafter"/>
</dbReference>
<evidence type="ECO:0000256" key="1">
    <source>
        <dbReference type="ARBA" id="ARBA00010690"/>
    </source>
</evidence>
<accession>A0A3B1DW25</accession>
<dbReference type="Pfam" id="PF01312">
    <property type="entry name" value="Bac_export_2"/>
    <property type="match status" value="1"/>
</dbReference>
<evidence type="ECO:0000256" key="6">
    <source>
        <dbReference type="SAM" id="Phobius"/>
    </source>
</evidence>
<feature type="transmembrane region" description="Helical" evidence="6">
    <location>
        <begin position="86"/>
        <end position="110"/>
    </location>
</feature>
<dbReference type="PANTHER" id="PTHR30531">
    <property type="entry name" value="FLAGELLAR BIOSYNTHETIC PROTEIN FLHB"/>
    <property type="match status" value="1"/>
</dbReference>
<dbReference type="AlphaFoldDB" id="A0A3B1DW25"/>
<dbReference type="PANTHER" id="PTHR30531:SF12">
    <property type="entry name" value="FLAGELLAR BIOSYNTHETIC PROTEIN FLHB"/>
    <property type="match status" value="1"/>
</dbReference>
<evidence type="ECO:0000256" key="2">
    <source>
        <dbReference type="ARBA" id="ARBA00021622"/>
    </source>
</evidence>
<gene>
    <name evidence="7" type="primary">flhB</name>
    <name evidence="7" type="ORF">BUCINSTRO3249_0158</name>
</gene>
<evidence type="ECO:0000256" key="4">
    <source>
        <dbReference type="ARBA" id="ARBA00023225"/>
    </source>
</evidence>
<sequence length="350" mass="41670">MSNNSYEDKTEEPTPHKIKKFKDSGETRCLYDLNSFFILLFFFLFFYINKKFVFLYFINLFISSLTFNSTIANIEELTFMILFKNIKIFIFFFSIFFFGILSILVFLPTFIYGKTIRIRFLGIRLIFLNFLSHIKKKNFFSSFLESVFIFFKIFFISMVIFYFLHKNYILLYRLSRFSLFFSLFFCINFIFKYIFILIGSILVIAIINTLMQYIQYLRNIRMTIQEVKEEYKELEGNPLVKQRIGLLKQKTIKNFIVPELVQSDIIIFNSVDCCAVAIKYNTKTISFPKVVSKGLGNFALRIIKIAKKNNIPIFFSKSLAVFLYYHTFPRNDIPDNIHKSIVYILSQAKK</sequence>
<dbReference type="SUPFAM" id="SSF160544">
    <property type="entry name" value="EscU C-terminal domain-like"/>
    <property type="match status" value="1"/>
</dbReference>
<comment type="similarity">
    <text evidence="1">Belongs to the type III secretion exporter family.</text>
</comment>